<reference evidence="8 9" key="1">
    <citation type="submission" date="2019-06" db="EMBL/GenBank/DDBJ databases">
        <title>Metagenome assembled Genome of Spiribacter salinus SL48-SHIP from the microbial mat of Salt Lake 48 (Novosibirsk region, Russia).</title>
        <authorList>
            <person name="Shipova A."/>
            <person name="Rozanov A.S."/>
            <person name="Bryanskaya A.V."/>
            <person name="Peltek S.E."/>
        </authorList>
    </citation>
    <scope>NUCLEOTIDE SEQUENCE [LARGE SCALE GENOMIC DNA]</scope>
    <source>
        <strain evidence="8">SL48-SHIP-2</strain>
    </source>
</reference>
<organism evidence="8 9">
    <name type="scientific">Spiribacter salinus</name>
    <dbReference type="NCBI Taxonomy" id="1335746"/>
    <lineage>
        <taxon>Bacteria</taxon>
        <taxon>Pseudomonadati</taxon>
        <taxon>Pseudomonadota</taxon>
        <taxon>Gammaproteobacteria</taxon>
        <taxon>Chromatiales</taxon>
        <taxon>Ectothiorhodospiraceae</taxon>
        <taxon>Spiribacter</taxon>
    </lineage>
</organism>
<keyword evidence="8" id="KW-0966">Cell projection</keyword>
<keyword evidence="4 7" id="KW-0812">Transmembrane</keyword>
<dbReference type="GO" id="GO:0005886">
    <property type="term" value="C:plasma membrane"/>
    <property type="evidence" value="ECO:0007669"/>
    <property type="project" value="UniProtKB-SubCell"/>
</dbReference>
<dbReference type="InterPro" id="IPR002010">
    <property type="entry name" value="T3SS_IM_R"/>
</dbReference>
<evidence type="ECO:0000256" key="4">
    <source>
        <dbReference type="ARBA" id="ARBA00022692"/>
    </source>
</evidence>
<evidence type="ECO:0000256" key="5">
    <source>
        <dbReference type="ARBA" id="ARBA00022989"/>
    </source>
</evidence>
<evidence type="ECO:0000256" key="1">
    <source>
        <dbReference type="ARBA" id="ARBA00004651"/>
    </source>
</evidence>
<evidence type="ECO:0000256" key="6">
    <source>
        <dbReference type="ARBA" id="ARBA00023136"/>
    </source>
</evidence>
<evidence type="ECO:0000313" key="8">
    <source>
        <dbReference type="EMBL" id="TQF00824.1"/>
    </source>
</evidence>
<dbReference type="PRINTS" id="PR00953">
    <property type="entry name" value="TYPE3IMRPROT"/>
</dbReference>
<dbReference type="Pfam" id="PF01311">
    <property type="entry name" value="Bac_export_1"/>
    <property type="match status" value="1"/>
</dbReference>
<evidence type="ECO:0000256" key="2">
    <source>
        <dbReference type="ARBA" id="ARBA00009772"/>
    </source>
</evidence>
<keyword evidence="5 7" id="KW-1133">Transmembrane helix</keyword>
<feature type="transmembrane region" description="Helical" evidence="7">
    <location>
        <begin position="43"/>
        <end position="61"/>
    </location>
</feature>
<dbReference type="Proteomes" id="UP000315400">
    <property type="component" value="Unassembled WGS sequence"/>
</dbReference>
<dbReference type="EMBL" id="VIFK01000004">
    <property type="protein sequence ID" value="TQF00824.1"/>
    <property type="molecule type" value="Genomic_DNA"/>
</dbReference>
<keyword evidence="3" id="KW-1003">Cell membrane</keyword>
<protein>
    <submittedName>
        <fullName evidence="8">Flagellar biosynthetic protein FliR</fullName>
    </submittedName>
</protein>
<comment type="similarity">
    <text evidence="2">Belongs to the FliR/MopE/SpaR family.</text>
</comment>
<dbReference type="AlphaFoldDB" id="A0A540VXJ4"/>
<keyword evidence="8" id="KW-0969">Cilium</keyword>
<comment type="caution">
    <text evidence="8">The sequence shown here is derived from an EMBL/GenBank/DDBJ whole genome shotgun (WGS) entry which is preliminary data.</text>
</comment>
<evidence type="ECO:0000256" key="3">
    <source>
        <dbReference type="ARBA" id="ARBA00022475"/>
    </source>
</evidence>
<feature type="transmembrane region" description="Helical" evidence="7">
    <location>
        <begin position="212"/>
        <end position="242"/>
    </location>
</feature>
<dbReference type="PANTHER" id="PTHR30065:SF1">
    <property type="entry name" value="SURFACE PRESENTATION OF ANTIGENS PROTEIN SPAR"/>
    <property type="match status" value="1"/>
</dbReference>
<feature type="transmembrane region" description="Helical" evidence="7">
    <location>
        <begin position="81"/>
        <end position="104"/>
    </location>
</feature>
<dbReference type="PANTHER" id="PTHR30065">
    <property type="entry name" value="FLAGELLAR BIOSYNTHETIC PROTEIN FLIR"/>
    <property type="match status" value="1"/>
</dbReference>
<name>A0A540VXJ4_9GAMM</name>
<feature type="transmembrane region" description="Helical" evidence="7">
    <location>
        <begin position="15"/>
        <end position="36"/>
    </location>
</feature>
<gene>
    <name evidence="8" type="ORF">FKY71_01370</name>
</gene>
<sequence length="257" mass="27468">MNQELADLLEVSQEYLAVGFFVMLRVGPIIGFMPGYGEAVVSVRVKLALGLCLTLAVLPLIEPGNLPSERSEILATVFRETVLGLFFGLGMRFFVIALQTAGSMAAQATSLAQLFAGAAAEPMPAIGHLLVVSGLALAMIIGLPVRVIEFLDMTYRAFPLGGDYDLSRLAEWASGLVSRSFALAFSMAAPFLVMSLLYNLVLGVINRAMPQLMVAFVGAPVITAGGLIFLLIFGPIMLSLWWSAFDAFLSRPGGFAR</sequence>
<feature type="transmembrane region" description="Helical" evidence="7">
    <location>
        <begin position="125"/>
        <end position="145"/>
    </location>
</feature>
<keyword evidence="8" id="KW-0282">Flagellum</keyword>
<comment type="subcellular location">
    <subcellularLocation>
        <location evidence="1">Cell membrane</location>
        <topology evidence="1">Multi-pass membrane protein</topology>
    </subcellularLocation>
</comment>
<keyword evidence="6 7" id="KW-0472">Membrane</keyword>
<proteinExistence type="inferred from homology"/>
<evidence type="ECO:0000256" key="7">
    <source>
        <dbReference type="SAM" id="Phobius"/>
    </source>
</evidence>
<dbReference type="GO" id="GO:0006605">
    <property type="term" value="P:protein targeting"/>
    <property type="evidence" value="ECO:0007669"/>
    <property type="project" value="InterPro"/>
</dbReference>
<feature type="transmembrane region" description="Helical" evidence="7">
    <location>
        <begin position="181"/>
        <end position="205"/>
    </location>
</feature>
<evidence type="ECO:0000313" key="9">
    <source>
        <dbReference type="Proteomes" id="UP000315400"/>
    </source>
</evidence>
<accession>A0A540VXJ4</accession>